<proteinExistence type="predicted"/>
<protein>
    <submittedName>
        <fullName evidence="1">Uncharacterized protein</fullName>
    </submittedName>
</protein>
<comment type="caution">
    <text evidence="1">The sequence shown here is derived from an EMBL/GenBank/DDBJ whole genome shotgun (WGS) entry which is preliminary data.</text>
</comment>
<sequence length="78" mass="9004">MMMFVRMFHFFHNFAILLVLYNQEHSVPFSISVAKLQKGFCNLVAKAPNRPLNVFFVYAKTNRPNSSKPATKKAVKLQ</sequence>
<dbReference type="Proteomes" id="UP000261187">
    <property type="component" value="Unassembled WGS sequence"/>
</dbReference>
<dbReference type="AlphaFoldDB" id="A0AA92VTY5"/>
<reference evidence="1 2" key="1">
    <citation type="submission" date="2018-08" db="EMBL/GenBank/DDBJ databases">
        <title>A genome reference for cultivated species of the human gut microbiota.</title>
        <authorList>
            <person name="Zou Y."/>
            <person name="Xue W."/>
            <person name="Luo G."/>
        </authorList>
    </citation>
    <scope>NUCLEOTIDE SEQUENCE [LARGE SCALE GENOMIC DNA]</scope>
    <source>
        <strain evidence="1 2">TF06-40</strain>
    </source>
</reference>
<organism evidence="1 2">
    <name type="scientific">Segatella copri</name>
    <dbReference type="NCBI Taxonomy" id="165179"/>
    <lineage>
        <taxon>Bacteria</taxon>
        <taxon>Pseudomonadati</taxon>
        <taxon>Bacteroidota</taxon>
        <taxon>Bacteroidia</taxon>
        <taxon>Bacteroidales</taxon>
        <taxon>Prevotellaceae</taxon>
        <taxon>Segatella</taxon>
    </lineage>
</organism>
<name>A0AA92VTY5_9BACT</name>
<gene>
    <name evidence="1" type="ORF">DXC61_10790</name>
</gene>
<evidence type="ECO:0000313" key="2">
    <source>
        <dbReference type="Proteomes" id="UP000261187"/>
    </source>
</evidence>
<accession>A0AA92VTY5</accession>
<evidence type="ECO:0000313" key="1">
    <source>
        <dbReference type="EMBL" id="RGL57532.1"/>
    </source>
</evidence>
<dbReference type="EMBL" id="QSSA01000024">
    <property type="protein sequence ID" value="RGL57532.1"/>
    <property type="molecule type" value="Genomic_DNA"/>
</dbReference>